<evidence type="ECO:0000313" key="1">
    <source>
        <dbReference type="Proteomes" id="UP000887579"/>
    </source>
</evidence>
<sequence length="685" mass="77401">MAAPKDVSTLRSFLGLVNYYQNFVSMMRDLRQPLDDLLKKDAEWSWTDTQENAVQAIKNALTDRCMLTHFDPRLPITVAADASQHGIGGVISHVYADGSERPIQFFSRALNPAQSKYSQTEKEALALITAVKIFHRYLEGRKFTLYTDHKALLSIFGPRSLKPSYALNRLHRWSIFLVGYNFDIKYTNTKEFGQADALSRLISEARQVKDAFEEEEELDESFANQKMVNSIAAMPVTANDITAAYESDAYAQDVLAKLQDKGKDKSNSNVDRFSVINDVLHMHDRVYIPAALRSIVLAQLHVGHNGICRTKALARLHCFWPGINADIEKMISNCYECIQVSNAPIKTTLSSWSVSSTPGQRIHLDFAGPLHGHMVLIAVDSCSKWIDACPMKQATARETTKFLLRYCADNGTPHLLVSDNGSQFKSAEFQNFCKVNGIKHTTSPIYHPQSNGQAEKMVNVYKRFIKKKALKDVDCFDIHVATSQFLFSYRTTPNTATPGHCTPAKAHLGRELRSILDQMRPQIAADFNENVKQNESFNRHHGAKSRSFNVKDTVFYRLKKDTDWFPATVTARLGSRLYRLTNAANGKEIRVHTNQMKNRNVPAPTNNSLRFLKSPDDYDYDNAFMDPVSTSRLLTDDSSSDSFHTAESHSDDALQPAPKESRYPRRTRVAPQRLIVNPGRKKSYL</sequence>
<dbReference type="WBParaSite" id="ES5_v2.g903.t1">
    <property type="protein sequence ID" value="ES5_v2.g903.t1"/>
    <property type="gene ID" value="ES5_v2.g903"/>
</dbReference>
<proteinExistence type="predicted"/>
<reference evidence="2" key="1">
    <citation type="submission" date="2022-11" db="UniProtKB">
        <authorList>
            <consortium name="WormBaseParasite"/>
        </authorList>
    </citation>
    <scope>IDENTIFICATION</scope>
</reference>
<organism evidence="1 2">
    <name type="scientific">Panagrolaimus sp. ES5</name>
    <dbReference type="NCBI Taxonomy" id="591445"/>
    <lineage>
        <taxon>Eukaryota</taxon>
        <taxon>Metazoa</taxon>
        <taxon>Ecdysozoa</taxon>
        <taxon>Nematoda</taxon>
        <taxon>Chromadorea</taxon>
        <taxon>Rhabditida</taxon>
        <taxon>Tylenchina</taxon>
        <taxon>Panagrolaimomorpha</taxon>
        <taxon>Panagrolaimoidea</taxon>
        <taxon>Panagrolaimidae</taxon>
        <taxon>Panagrolaimus</taxon>
    </lineage>
</organism>
<evidence type="ECO:0000313" key="2">
    <source>
        <dbReference type="WBParaSite" id="ES5_v2.g903.t1"/>
    </source>
</evidence>
<protein>
    <submittedName>
        <fullName evidence="2">Integrase catalytic domain-containing protein</fullName>
    </submittedName>
</protein>
<dbReference type="Proteomes" id="UP000887579">
    <property type="component" value="Unplaced"/>
</dbReference>
<accession>A0AC34GW48</accession>
<name>A0AC34GW48_9BILA</name>